<accession>A0A0V0XU63</accession>
<evidence type="ECO:0000313" key="4">
    <source>
        <dbReference type="Proteomes" id="UP000054815"/>
    </source>
</evidence>
<keyword evidence="1" id="KW-1133">Transmembrane helix</keyword>
<dbReference type="EMBL" id="JYDU01000134">
    <property type="protein sequence ID" value="KRX91559.1"/>
    <property type="molecule type" value="Genomic_DNA"/>
</dbReference>
<dbReference type="Proteomes" id="UP000054815">
    <property type="component" value="Unassembled WGS sequence"/>
</dbReference>
<gene>
    <name evidence="3" type="ORF">T4E_1840</name>
</gene>
<reference evidence="3 4" key="1">
    <citation type="submission" date="2015-01" db="EMBL/GenBank/DDBJ databases">
        <title>Evolution of Trichinella species and genotypes.</title>
        <authorList>
            <person name="Korhonen P.K."/>
            <person name="Edoardo P."/>
            <person name="Giuseppe L.R."/>
            <person name="Gasser R.B."/>
        </authorList>
    </citation>
    <scope>NUCLEOTIDE SEQUENCE [LARGE SCALE GENOMIC DNA]</scope>
    <source>
        <strain evidence="3">ISS141</strain>
    </source>
</reference>
<dbReference type="InterPro" id="IPR033616">
    <property type="entry name" value="BLTP1"/>
</dbReference>
<evidence type="ECO:0000256" key="1">
    <source>
        <dbReference type="SAM" id="Phobius"/>
    </source>
</evidence>
<dbReference type="PANTHER" id="PTHR31640">
    <property type="entry name" value="TRANSMEMBRANE PROTEIN KIAA1109"/>
    <property type="match status" value="1"/>
</dbReference>
<feature type="chain" id="PRO_5006872725" evidence="2">
    <location>
        <begin position="17"/>
        <end position="206"/>
    </location>
</feature>
<dbReference type="AlphaFoldDB" id="A0A0V0XU63"/>
<feature type="transmembrane region" description="Helical" evidence="1">
    <location>
        <begin position="54"/>
        <end position="75"/>
    </location>
</feature>
<feature type="signal peptide" evidence="2">
    <location>
        <begin position="1"/>
        <end position="16"/>
    </location>
</feature>
<organism evidence="3 4">
    <name type="scientific">Trichinella pseudospiralis</name>
    <name type="common">Parasitic roundworm</name>
    <dbReference type="NCBI Taxonomy" id="6337"/>
    <lineage>
        <taxon>Eukaryota</taxon>
        <taxon>Metazoa</taxon>
        <taxon>Ecdysozoa</taxon>
        <taxon>Nematoda</taxon>
        <taxon>Enoplea</taxon>
        <taxon>Dorylaimia</taxon>
        <taxon>Trichinellida</taxon>
        <taxon>Trichinellidae</taxon>
        <taxon>Trichinella</taxon>
    </lineage>
</organism>
<comment type="caution">
    <text evidence="3">The sequence shown here is derived from an EMBL/GenBank/DDBJ whole genome shotgun (WGS) entry which is preliminary data.</text>
</comment>
<name>A0A0V0XU63_TRIPS</name>
<sequence length="206" mass="23785">MLIIQLTAALFHCAFAVPILSSNDSEFVLENSGFWKTTRSDDLHYIFSDIEWNVNFAVLLFSLVFTVCWICYLMFYNCRLLGCVVTKIIRKFCNSDCMEFSVGSISFSALTARIMFRDVKIYTEDYTIRVTDGLVQFRYWSWYTEPITGSDGFQFGKSYLNVLLNGFECHVYNQLRSYTSFDSFLKDCDLCKKNTASGNLNTGWSS</sequence>
<dbReference type="GO" id="GO:0048488">
    <property type="term" value="P:synaptic vesicle endocytosis"/>
    <property type="evidence" value="ECO:0007669"/>
    <property type="project" value="TreeGrafter"/>
</dbReference>
<keyword evidence="2" id="KW-0732">Signal</keyword>
<evidence type="ECO:0000313" key="3">
    <source>
        <dbReference type="EMBL" id="KRX91559.1"/>
    </source>
</evidence>
<dbReference type="GO" id="GO:0098793">
    <property type="term" value="C:presynapse"/>
    <property type="evidence" value="ECO:0007669"/>
    <property type="project" value="GOC"/>
</dbReference>
<dbReference type="STRING" id="6337.A0A0V0XU63"/>
<keyword evidence="1" id="KW-0472">Membrane</keyword>
<keyword evidence="1" id="KW-0812">Transmembrane</keyword>
<evidence type="ECO:0000256" key="2">
    <source>
        <dbReference type="SAM" id="SignalP"/>
    </source>
</evidence>
<proteinExistence type="predicted"/>
<protein>
    <submittedName>
        <fullName evidence="3">Uncharacterized protein</fullName>
    </submittedName>
</protein>
<dbReference type="PANTHER" id="PTHR31640:SF1">
    <property type="entry name" value="BRIDGE-LIKE LIPID TRANSFER PROTEIN FAMILY MEMBER 1"/>
    <property type="match status" value="1"/>
</dbReference>